<organism evidence="1">
    <name type="scientific">uncultured Caudovirales phage</name>
    <dbReference type="NCBI Taxonomy" id="2100421"/>
    <lineage>
        <taxon>Viruses</taxon>
        <taxon>Duplodnaviria</taxon>
        <taxon>Heunggongvirae</taxon>
        <taxon>Uroviricota</taxon>
        <taxon>Caudoviricetes</taxon>
        <taxon>Peduoviridae</taxon>
        <taxon>Maltschvirus</taxon>
        <taxon>Maltschvirus maltsch</taxon>
    </lineage>
</organism>
<sequence length="48" mass="5819">MAKQPVYVTKKMLEDHKREVAKYMKEQFKEIKKGEIKIAVKKKRKLNK</sequence>
<evidence type="ECO:0000313" key="1">
    <source>
        <dbReference type="EMBL" id="CAB4133949.1"/>
    </source>
</evidence>
<name>A0A6J5LQL3_9CAUD</name>
<proteinExistence type="predicted"/>
<dbReference type="EMBL" id="LR796278">
    <property type="protein sequence ID" value="CAB4133949.1"/>
    <property type="molecule type" value="Genomic_DNA"/>
</dbReference>
<reference evidence="1" key="1">
    <citation type="submission" date="2020-04" db="EMBL/GenBank/DDBJ databases">
        <authorList>
            <person name="Chiriac C."/>
            <person name="Salcher M."/>
            <person name="Ghai R."/>
            <person name="Kavagutti S V."/>
        </authorList>
    </citation>
    <scope>NUCLEOTIDE SEQUENCE</scope>
</reference>
<gene>
    <name evidence="1" type="ORF">UFOVP265_36</name>
</gene>
<accession>A0A6J5LQL3</accession>
<protein>
    <submittedName>
        <fullName evidence="1">Uncharacterized protein</fullName>
    </submittedName>
</protein>